<dbReference type="Gene3D" id="3.40.50.1820">
    <property type="entry name" value="alpha/beta hydrolase"/>
    <property type="match status" value="1"/>
</dbReference>
<dbReference type="InterPro" id="IPR029058">
    <property type="entry name" value="AB_hydrolase_fold"/>
</dbReference>
<evidence type="ECO:0000313" key="3">
    <source>
        <dbReference type="Proteomes" id="UP001175000"/>
    </source>
</evidence>
<name>A0AA40BY01_9PEZI</name>
<dbReference type="Proteomes" id="UP001175000">
    <property type="component" value="Unassembled WGS sequence"/>
</dbReference>
<dbReference type="SUPFAM" id="SSF53474">
    <property type="entry name" value="alpha/beta-Hydrolases"/>
    <property type="match status" value="1"/>
</dbReference>
<dbReference type="PANTHER" id="PTHR33428:SF14">
    <property type="entry name" value="CARBOXYLESTERASE TYPE B DOMAIN-CONTAINING PROTEIN"/>
    <property type="match status" value="1"/>
</dbReference>
<sequence length="289" mass="30271">MKFLCVPLLLSALAIALPQAETAPCVNTAPPRTITPSTGGTGPYKSHFFSDPTLPNHVVYQPKNPAGLKMPVIVWGNGQCFGDGAIFQAFLGQVASYGIVVLAGGKLGTGTNERVTAATMKQGIDWAVKVAGTGNYSHLDASQLAVWGQSCGGLLAIQNAGDERVTSVGIFNSGSSMIGGSAVSLRGLKKPVFYFVGGTCDMAYPSAESDFKVIPQGTPAWKGNLPVGHTATFPEVNAGRFGMAGVYLAQWLLRGNESASRWFVSGAKGEGWSVEHHDLDKIQVPAISK</sequence>
<organism evidence="2 3">
    <name type="scientific">Immersiella caudata</name>
    <dbReference type="NCBI Taxonomy" id="314043"/>
    <lineage>
        <taxon>Eukaryota</taxon>
        <taxon>Fungi</taxon>
        <taxon>Dikarya</taxon>
        <taxon>Ascomycota</taxon>
        <taxon>Pezizomycotina</taxon>
        <taxon>Sordariomycetes</taxon>
        <taxon>Sordariomycetidae</taxon>
        <taxon>Sordariales</taxon>
        <taxon>Lasiosphaeriaceae</taxon>
        <taxon>Immersiella</taxon>
    </lineage>
</organism>
<feature type="signal peptide" evidence="1">
    <location>
        <begin position="1"/>
        <end position="22"/>
    </location>
</feature>
<accession>A0AA40BY01</accession>
<evidence type="ECO:0000313" key="2">
    <source>
        <dbReference type="EMBL" id="KAK0617737.1"/>
    </source>
</evidence>
<dbReference type="EMBL" id="JAULSU010000005">
    <property type="protein sequence ID" value="KAK0617737.1"/>
    <property type="molecule type" value="Genomic_DNA"/>
</dbReference>
<proteinExistence type="predicted"/>
<dbReference type="PANTHER" id="PTHR33428">
    <property type="entry name" value="CHLOROPHYLLASE-2, CHLOROPLASTIC"/>
    <property type="match status" value="1"/>
</dbReference>
<keyword evidence="1" id="KW-0732">Signal</keyword>
<reference evidence="2" key="1">
    <citation type="submission" date="2023-06" db="EMBL/GenBank/DDBJ databases">
        <title>Genome-scale phylogeny and comparative genomics of the fungal order Sordariales.</title>
        <authorList>
            <consortium name="Lawrence Berkeley National Laboratory"/>
            <person name="Hensen N."/>
            <person name="Bonometti L."/>
            <person name="Westerberg I."/>
            <person name="Brannstrom I.O."/>
            <person name="Guillou S."/>
            <person name="Cros-Aarteil S."/>
            <person name="Calhoun S."/>
            <person name="Haridas S."/>
            <person name="Kuo A."/>
            <person name="Mondo S."/>
            <person name="Pangilinan J."/>
            <person name="Riley R."/>
            <person name="Labutti K."/>
            <person name="Andreopoulos B."/>
            <person name="Lipzen A."/>
            <person name="Chen C."/>
            <person name="Yanf M."/>
            <person name="Daum C."/>
            <person name="Ng V."/>
            <person name="Clum A."/>
            <person name="Steindorff A."/>
            <person name="Ohm R."/>
            <person name="Martin F."/>
            <person name="Silar P."/>
            <person name="Natvig D."/>
            <person name="Lalanne C."/>
            <person name="Gautier V."/>
            <person name="Ament-Velasquez S.L."/>
            <person name="Kruys A."/>
            <person name="Hutchinson M.I."/>
            <person name="Powell A.J."/>
            <person name="Barry K."/>
            <person name="Miller A.N."/>
            <person name="Grigoriev I.V."/>
            <person name="Debuchy R."/>
            <person name="Gladieux P."/>
            <person name="Thoren M.H."/>
            <person name="Johannesson H."/>
        </authorList>
    </citation>
    <scope>NUCLEOTIDE SEQUENCE</scope>
    <source>
        <strain evidence="2">CBS 606.72</strain>
    </source>
</reference>
<keyword evidence="3" id="KW-1185">Reference proteome</keyword>
<feature type="chain" id="PRO_5041293532" evidence="1">
    <location>
        <begin position="23"/>
        <end position="289"/>
    </location>
</feature>
<evidence type="ECO:0000256" key="1">
    <source>
        <dbReference type="SAM" id="SignalP"/>
    </source>
</evidence>
<gene>
    <name evidence="2" type="ORF">B0T14DRAFT_498698</name>
</gene>
<comment type="caution">
    <text evidence="2">The sequence shown here is derived from an EMBL/GenBank/DDBJ whole genome shotgun (WGS) entry which is preliminary data.</text>
</comment>
<dbReference type="AlphaFoldDB" id="A0AA40BY01"/>
<protein>
    <submittedName>
        <fullName evidence="2">Uncharacterized protein</fullName>
    </submittedName>
</protein>